<dbReference type="InterPro" id="IPR013482">
    <property type="entry name" value="Molybde_CF_guanTrfase"/>
</dbReference>
<dbReference type="PANTHER" id="PTHR19136:SF81">
    <property type="entry name" value="MOLYBDENUM COFACTOR GUANYLYLTRANSFERASE"/>
    <property type="match status" value="1"/>
</dbReference>
<dbReference type="PANTHER" id="PTHR19136">
    <property type="entry name" value="MOLYBDENUM COFACTOR GUANYLYLTRANSFERASE"/>
    <property type="match status" value="1"/>
</dbReference>
<evidence type="ECO:0000256" key="4">
    <source>
        <dbReference type="ARBA" id="ARBA00022741"/>
    </source>
</evidence>
<evidence type="ECO:0000256" key="6">
    <source>
        <dbReference type="ARBA" id="ARBA00023134"/>
    </source>
</evidence>
<gene>
    <name evidence="9" type="ORF">UFOPK1353_00184</name>
    <name evidence="10" type="ORF">UFOPK1826_00234</name>
    <name evidence="11" type="ORF">UFOPK2292_01288</name>
</gene>
<evidence type="ECO:0000313" key="11">
    <source>
        <dbReference type="EMBL" id="CAB4678892.1"/>
    </source>
</evidence>
<dbReference type="GO" id="GO:0016779">
    <property type="term" value="F:nucleotidyltransferase activity"/>
    <property type="evidence" value="ECO:0007669"/>
    <property type="project" value="UniProtKB-ARBA"/>
</dbReference>
<dbReference type="Gene3D" id="3.90.550.10">
    <property type="entry name" value="Spore Coat Polysaccharide Biosynthesis Protein SpsA, Chain A"/>
    <property type="match status" value="1"/>
</dbReference>
<keyword evidence="1" id="KW-0963">Cytoplasm</keyword>
<evidence type="ECO:0000256" key="3">
    <source>
        <dbReference type="ARBA" id="ARBA00022723"/>
    </source>
</evidence>
<keyword evidence="2" id="KW-0808">Transferase</keyword>
<dbReference type="EMBL" id="CAEZUN010000018">
    <property type="protein sequence ID" value="CAB4594265.1"/>
    <property type="molecule type" value="Genomic_DNA"/>
</dbReference>
<evidence type="ECO:0000313" key="9">
    <source>
        <dbReference type="EMBL" id="CAB4530394.1"/>
    </source>
</evidence>
<keyword evidence="5" id="KW-0460">Magnesium</keyword>
<dbReference type="InterPro" id="IPR025877">
    <property type="entry name" value="MobA-like_NTP_Trfase"/>
</dbReference>
<keyword evidence="7" id="KW-0501">Molybdenum cofactor biosynthesis</keyword>
<sequence length="204" mass="22509">MRTVSLATRSEWRSQQIVSELIMQEDFVAGAIFAGGESSRFGSPKVNALVDGEEFGFRIARSMRQSGIDRILLVGGSEVDAARWNLTFVADEFFGAGPLGALLAAMHISDAPILMTMPCDVPWIDVESCKQLSAIDEKFDVQVATTDSPQWLSSSWRRSTLQHLEQQFASGERAIHRAVIGLKVNYVHLPQSALRNVNTLDDLI</sequence>
<dbReference type="GO" id="GO:0005525">
    <property type="term" value="F:GTP binding"/>
    <property type="evidence" value="ECO:0007669"/>
    <property type="project" value="UniProtKB-KW"/>
</dbReference>
<evidence type="ECO:0000256" key="7">
    <source>
        <dbReference type="ARBA" id="ARBA00023150"/>
    </source>
</evidence>
<keyword evidence="6" id="KW-0342">GTP-binding</keyword>
<protein>
    <submittedName>
        <fullName evidence="11">Unannotated protein</fullName>
    </submittedName>
</protein>
<keyword evidence="4" id="KW-0547">Nucleotide-binding</keyword>
<evidence type="ECO:0000256" key="2">
    <source>
        <dbReference type="ARBA" id="ARBA00022679"/>
    </source>
</evidence>
<dbReference type="CDD" id="cd02503">
    <property type="entry name" value="MobA"/>
    <property type="match status" value="1"/>
</dbReference>
<evidence type="ECO:0000256" key="1">
    <source>
        <dbReference type="ARBA" id="ARBA00022490"/>
    </source>
</evidence>
<dbReference type="Pfam" id="PF12804">
    <property type="entry name" value="NTP_transf_3"/>
    <property type="match status" value="1"/>
</dbReference>
<feature type="domain" description="MobA-like NTP transferase" evidence="8">
    <location>
        <begin position="30"/>
        <end position="175"/>
    </location>
</feature>
<accession>A0A6J6MYG0</accession>
<proteinExistence type="predicted"/>
<dbReference type="GO" id="GO:0006777">
    <property type="term" value="P:Mo-molybdopterin cofactor biosynthetic process"/>
    <property type="evidence" value="ECO:0007669"/>
    <property type="project" value="UniProtKB-KW"/>
</dbReference>
<evidence type="ECO:0000259" key="8">
    <source>
        <dbReference type="Pfam" id="PF12804"/>
    </source>
</evidence>
<dbReference type="SUPFAM" id="SSF53448">
    <property type="entry name" value="Nucleotide-diphospho-sugar transferases"/>
    <property type="match status" value="1"/>
</dbReference>
<dbReference type="InterPro" id="IPR029044">
    <property type="entry name" value="Nucleotide-diphossugar_trans"/>
</dbReference>
<organism evidence="11">
    <name type="scientific">freshwater metagenome</name>
    <dbReference type="NCBI Taxonomy" id="449393"/>
    <lineage>
        <taxon>unclassified sequences</taxon>
        <taxon>metagenomes</taxon>
        <taxon>ecological metagenomes</taxon>
    </lineage>
</organism>
<evidence type="ECO:0000256" key="5">
    <source>
        <dbReference type="ARBA" id="ARBA00022842"/>
    </source>
</evidence>
<name>A0A6J6MYG0_9ZZZZ</name>
<dbReference type="AlphaFoldDB" id="A0A6J6MYG0"/>
<reference evidence="11" key="1">
    <citation type="submission" date="2020-05" db="EMBL/GenBank/DDBJ databases">
        <authorList>
            <person name="Chiriac C."/>
            <person name="Salcher M."/>
            <person name="Ghai R."/>
            <person name="Kavagutti S V."/>
        </authorList>
    </citation>
    <scope>NUCLEOTIDE SEQUENCE</scope>
</reference>
<dbReference type="EMBL" id="CAEZSE010000016">
    <property type="protein sequence ID" value="CAB4530394.1"/>
    <property type="molecule type" value="Genomic_DNA"/>
</dbReference>
<dbReference type="EMBL" id="CAEZWU010000232">
    <property type="protein sequence ID" value="CAB4678892.1"/>
    <property type="molecule type" value="Genomic_DNA"/>
</dbReference>
<dbReference type="GO" id="GO:0046872">
    <property type="term" value="F:metal ion binding"/>
    <property type="evidence" value="ECO:0007669"/>
    <property type="project" value="UniProtKB-KW"/>
</dbReference>
<keyword evidence="3" id="KW-0479">Metal-binding</keyword>
<evidence type="ECO:0000313" key="10">
    <source>
        <dbReference type="EMBL" id="CAB4594265.1"/>
    </source>
</evidence>